<dbReference type="RefSeq" id="WP_222993341.1">
    <property type="nucleotide sequence ID" value="NZ_JAINVV010000014.1"/>
</dbReference>
<dbReference type="PANTHER" id="PTHR43528:SF5">
    <property type="entry name" value="PROLINE_BETAINE TRANSPORTER"/>
    <property type="match status" value="1"/>
</dbReference>
<feature type="transmembrane region" description="Helical" evidence="9">
    <location>
        <begin position="395"/>
        <end position="413"/>
    </location>
</feature>
<feature type="transmembrane region" description="Helical" evidence="9">
    <location>
        <begin position="182"/>
        <end position="201"/>
    </location>
</feature>
<dbReference type="PROSITE" id="PS00217">
    <property type="entry name" value="SUGAR_TRANSPORT_2"/>
    <property type="match status" value="1"/>
</dbReference>
<keyword evidence="12" id="KW-1185">Reference proteome</keyword>
<evidence type="ECO:0000259" key="10">
    <source>
        <dbReference type="PROSITE" id="PS50850"/>
    </source>
</evidence>
<dbReference type="InterPro" id="IPR005829">
    <property type="entry name" value="Sugar_transporter_CS"/>
</dbReference>
<keyword evidence="7 9" id="KW-1133">Transmembrane helix</keyword>
<feature type="transmembrane region" description="Helical" evidence="9">
    <location>
        <begin position="235"/>
        <end position="253"/>
    </location>
</feature>
<dbReference type="EMBL" id="JAINVV010000014">
    <property type="protein sequence ID" value="MBY8826063.1"/>
    <property type="molecule type" value="Genomic_DNA"/>
</dbReference>
<organism evidence="11 12">
    <name type="scientific">Sphingomonas colocasiae</name>
    <dbReference type="NCBI Taxonomy" id="1848973"/>
    <lineage>
        <taxon>Bacteria</taxon>
        <taxon>Pseudomonadati</taxon>
        <taxon>Pseudomonadota</taxon>
        <taxon>Alphaproteobacteria</taxon>
        <taxon>Sphingomonadales</taxon>
        <taxon>Sphingomonadaceae</taxon>
        <taxon>Sphingomonas</taxon>
    </lineage>
</organism>
<feature type="transmembrane region" description="Helical" evidence="9">
    <location>
        <begin position="81"/>
        <end position="100"/>
    </location>
</feature>
<feature type="transmembrane region" description="Helical" evidence="9">
    <location>
        <begin position="327"/>
        <end position="350"/>
    </location>
</feature>
<feature type="transmembrane region" description="Helical" evidence="9">
    <location>
        <begin position="21"/>
        <end position="40"/>
    </location>
</feature>
<proteinExistence type="inferred from homology"/>
<accession>A0ABS7PXP0</accession>
<feature type="transmembrane region" description="Helical" evidence="9">
    <location>
        <begin position="273"/>
        <end position="292"/>
    </location>
</feature>
<feature type="transmembrane region" description="Helical" evidence="9">
    <location>
        <begin position="112"/>
        <end position="131"/>
    </location>
</feature>
<dbReference type="InterPro" id="IPR051084">
    <property type="entry name" value="H+-coupled_symporters"/>
</dbReference>
<evidence type="ECO:0000256" key="7">
    <source>
        <dbReference type="ARBA" id="ARBA00022989"/>
    </source>
</evidence>
<keyword evidence="6" id="KW-0769">Symport</keyword>
<evidence type="ECO:0000256" key="1">
    <source>
        <dbReference type="ARBA" id="ARBA00004651"/>
    </source>
</evidence>
<dbReference type="PANTHER" id="PTHR43528">
    <property type="entry name" value="ALPHA-KETOGLUTARATE PERMEASE"/>
    <property type="match status" value="1"/>
</dbReference>
<dbReference type="InterPro" id="IPR036259">
    <property type="entry name" value="MFS_trans_sf"/>
</dbReference>
<comment type="caution">
    <text evidence="11">The sequence shown here is derived from an EMBL/GenBank/DDBJ whole genome shotgun (WGS) entry which is preliminary data.</text>
</comment>
<feature type="domain" description="Major facilitator superfamily (MFS) profile" evidence="10">
    <location>
        <begin position="10"/>
        <end position="417"/>
    </location>
</feature>
<dbReference type="PROSITE" id="PS00216">
    <property type="entry name" value="SUGAR_TRANSPORT_1"/>
    <property type="match status" value="1"/>
</dbReference>
<feature type="transmembrane region" description="Helical" evidence="9">
    <location>
        <begin position="151"/>
        <end position="170"/>
    </location>
</feature>
<feature type="transmembrane region" description="Helical" evidence="9">
    <location>
        <begin position="301"/>
        <end position="321"/>
    </location>
</feature>
<feature type="transmembrane region" description="Helical" evidence="9">
    <location>
        <begin position="46"/>
        <end position="69"/>
    </location>
</feature>
<dbReference type="InterPro" id="IPR011701">
    <property type="entry name" value="MFS"/>
</dbReference>
<evidence type="ECO:0000256" key="4">
    <source>
        <dbReference type="ARBA" id="ARBA00022475"/>
    </source>
</evidence>
<evidence type="ECO:0000256" key="8">
    <source>
        <dbReference type="ARBA" id="ARBA00023136"/>
    </source>
</evidence>
<dbReference type="InterPro" id="IPR020846">
    <property type="entry name" value="MFS_dom"/>
</dbReference>
<dbReference type="Proteomes" id="UP000706039">
    <property type="component" value="Unassembled WGS sequence"/>
</dbReference>
<dbReference type="SUPFAM" id="SSF103473">
    <property type="entry name" value="MFS general substrate transporter"/>
    <property type="match status" value="1"/>
</dbReference>
<dbReference type="CDD" id="cd17367">
    <property type="entry name" value="MFS_KgtP"/>
    <property type="match status" value="1"/>
</dbReference>
<evidence type="ECO:0000313" key="11">
    <source>
        <dbReference type="EMBL" id="MBY8826063.1"/>
    </source>
</evidence>
<dbReference type="PROSITE" id="PS50850">
    <property type="entry name" value="MFS"/>
    <property type="match status" value="1"/>
</dbReference>
<keyword evidence="4" id="KW-1003">Cell membrane</keyword>
<sequence>MSIEARRLKSIIGGSAGNLVEWYDWFAYASLAIYFAPAFFPKGNPTAQLLSTAAIFAVGFLMRPLGAWIMGIYGDRHGRKAGLALSVGLMFAGSLIIAIAPTYDQAGALSPLILLFARMLQGLSVGGEYGASATYLSEMATRDRRGFYSSFQYVTLIGGQLTALAVLLVMQAVLSEAAIEGWAWRIPFLIGALLALAVYLLRRNLAETAAFQAMDRTNLPTSSARHLVKAHLRPTILLVMMTAGSSSAFYAYTTYLQKFLVNTSDFDRETATQITALALVVFMLLQPLLGLLSDKIGRKPLLLWFGITGMIVTVPVFTMLSTTTDPVMAFVLSLIPLVAIAPYTAIGAVVKAEMFPAHIRTLGVALPYAIGNAAFGGTAETVALWLKNQGVEAAFYWYITALIGIATIAFLLVPDTKRTSMIVED</sequence>
<evidence type="ECO:0000313" key="12">
    <source>
        <dbReference type="Proteomes" id="UP000706039"/>
    </source>
</evidence>
<feature type="transmembrane region" description="Helical" evidence="9">
    <location>
        <begin position="357"/>
        <end position="375"/>
    </location>
</feature>
<evidence type="ECO:0000256" key="5">
    <source>
        <dbReference type="ARBA" id="ARBA00022692"/>
    </source>
</evidence>
<protein>
    <submittedName>
        <fullName evidence="11">MFS transporter</fullName>
    </submittedName>
</protein>
<dbReference type="Pfam" id="PF07690">
    <property type="entry name" value="MFS_1"/>
    <property type="match status" value="1"/>
</dbReference>
<dbReference type="Gene3D" id="1.20.1250.20">
    <property type="entry name" value="MFS general substrate transporter like domains"/>
    <property type="match status" value="1"/>
</dbReference>
<comment type="subcellular location">
    <subcellularLocation>
        <location evidence="1">Cell membrane</location>
        <topology evidence="1">Multi-pass membrane protein</topology>
    </subcellularLocation>
</comment>
<name>A0ABS7PXP0_9SPHN</name>
<evidence type="ECO:0000256" key="9">
    <source>
        <dbReference type="SAM" id="Phobius"/>
    </source>
</evidence>
<evidence type="ECO:0000256" key="6">
    <source>
        <dbReference type="ARBA" id="ARBA00022847"/>
    </source>
</evidence>
<reference evidence="11 12" key="1">
    <citation type="submission" date="2021-08" db="EMBL/GenBank/DDBJ databases">
        <authorList>
            <person name="Tuo L."/>
        </authorList>
    </citation>
    <scope>NUCLEOTIDE SEQUENCE [LARGE SCALE GENOMIC DNA]</scope>
    <source>
        <strain evidence="11 12">JCM 31229</strain>
    </source>
</reference>
<evidence type="ECO:0000256" key="3">
    <source>
        <dbReference type="ARBA" id="ARBA00022448"/>
    </source>
</evidence>
<keyword evidence="8 9" id="KW-0472">Membrane</keyword>
<keyword evidence="5 9" id="KW-0812">Transmembrane</keyword>
<gene>
    <name evidence="11" type="ORF">K7G82_27425</name>
</gene>
<evidence type="ECO:0000256" key="2">
    <source>
        <dbReference type="ARBA" id="ARBA00008240"/>
    </source>
</evidence>
<comment type="similarity">
    <text evidence="2">Belongs to the major facilitator superfamily. Metabolite:H+ Symporter (MHS) family (TC 2.A.1.6) family.</text>
</comment>
<keyword evidence="3" id="KW-0813">Transport</keyword>